<keyword evidence="2" id="KW-0732">Signal</keyword>
<feature type="signal peptide" evidence="2">
    <location>
        <begin position="1"/>
        <end position="26"/>
    </location>
</feature>
<sequence length="328" mass="34780">MPQSYARRALLGGFGLGLALATPARANDDAYPTRPVRLVVGFPPGGPTDVIGRMIAGSLSKELGVPVVIENLGGAGGTIGATNVVRSAPDGYSLLMSVEASQTRARALYPATRYDQVTSFTFIRKLAVQRNLLVVHPGLRITSVAELIAYARAHPGELNFPGTVGASGHIGGTIFNRLNSTEMTFVSYSGGSRLMTDLMTGTVQVGFFSESTVAEMVRAGRVRALAVASLRRSPAFPDLPTIEEAGGGRVDASPWFGLVGPAGLPPAVTRRLVEAADRMAASDEFRAQLETIGASPIADSTPETFRRDVEQESTIWTAWAEEHRAQLQ</sequence>
<reference evidence="4" key="1">
    <citation type="journal article" date="2021" name="Syst. Appl. Microbiol.">
        <title>Roseomonas hellenica sp. nov., isolated from roots of wild-growing Alkanna tinctoria.</title>
        <authorList>
            <person name="Rat A."/>
            <person name="Naranjo H.D."/>
            <person name="Lebbe L."/>
            <person name="Cnockaert M."/>
            <person name="Krigas N."/>
            <person name="Grigoriadou K."/>
            <person name="Maloupa E."/>
            <person name="Willems A."/>
        </authorList>
    </citation>
    <scope>NUCLEOTIDE SEQUENCE [LARGE SCALE GENOMIC DNA]</scope>
    <source>
        <strain evidence="4">LMG 31159</strain>
    </source>
</reference>
<organism evidence="3 4">
    <name type="scientific">Neoroseomonas terrae</name>
    <dbReference type="NCBI Taxonomy" id="424799"/>
    <lineage>
        <taxon>Bacteria</taxon>
        <taxon>Pseudomonadati</taxon>
        <taxon>Pseudomonadota</taxon>
        <taxon>Alphaproteobacteria</taxon>
        <taxon>Acetobacterales</taxon>
        <taxon>Acetobacteraceae</taxon>
        <taxon>Neoroseomonas</taxon>
    </lineage>
</organism>
<dbReference type="Proteomes" id="UP000698752">
    <property type="component" value="Unassembled WGS sequence"/>
</dbReference>
<protein>
    <submittedName>
        <fullName evidence="3">Tripartite tricarboxylate transporter substrate binding protein</fullName>
    </submittedName>
</protein>
<evidence type="ECO:0000256" key="2">
    <source>
        <dbReference type="SAM" id="SignalP"/>
    </source>
</evidence>
<evidence type="ECO:0000313" key="4">
    <source>
        <dbReference type="Proteomes" id="UP000698752"/>
    </source>
</evidence>
<dbReference type="InterPro" id="IPR042100">
    <property type="entry name" value="Bug_dom1"/>
</dbReference>
<dbReference type="InterPro" id="IPR005064">
    <property type="entry name" value="BUG"/>
</dbReference>
<dbReference type="EMBL" id="JAAEDI010000024">
    <property type="protein sequence ID" value="MBR0652065.1"/>
    <property type="molecule type" value="Genomic_DNA"/>
</dbReference>
<dbReference type="Gene3D" id="3.40.190.150">
    <property type="entry name" value="Bordetella uptake gene, domain 1"/>
    <property type="match status" value="1"/>
</dbReference>
<dbReference type="CDD" id="cd07012">
    <property type="entry name" value="PBP2_Bug_TTT"/>
    <property type="match status" value="1"/>
</dbReference>
<proteinExistence type="inferred from homology"/>
<evidence type="ECO:0000256" key="1">
    <source>
        <dbReference type="ARBA" id="ARBA00006987"/>
    </source>
</evidence>
<accession>A0ABS5EM11</accession>
<name>A0ABS5EM11_9PROT</name>
<comment type="caution">
    <text evidence="3">The sequence shown here is derived from an EMBL/GenBank/DDBJ whole genome shotgun (WGS) entry which is preliminary data.</text>
</comment>
<dbReference type="PANTHER" id="PTHR42928:SF5">
    <property type="entry name" value="BLR1237 PROTEIN"/>
    <property type="match status" value="1"/>
</dbReference>
<gene>
    <name evidence="3" type="ORF">GXW78_20565</name>
</gene>
<comment type="similarity">
    <text evidence="1">Belongs to the UPF0065 (bug) family.</text>
</comment>
<keyword evidence="4" id="KW-1185">Reference proteome</keyword>
<dbReference type="SUPFAM" id="SSF53850">
    <property type="entry name" value="Periplasmic binding protein-like II"/>
    <property type="match status" value="1"/>
</dbReference>
<dbReference type="Pfam" id="PF03401">
    <property type="entry name" value="TctC"/>
    <property type="match status" value="1"/>
</dbReference>
<dbReference type="PANTHER" id="PTHR42928">
    <property type="entry name" value="TRICARBOXYLATE-BINDING PROTEIN"/>
    <property type="match status" value="1"/>
</dbReference>
<feature type="chain" id="PRO_5047212766" evidence="2">
    <location>
        <begin position="27"/>
        <end position="328"/>
    </location>
</feature>
<dbReference type="PIRSF" id="PIRSF017082">
    <property type="entry name" value="YflP"/>
    <property type="match status" value="1"/>
</dbReference>
<evidence type="ECO:0000313" key="3">
    <source>
        <dbReference type="EMBL" id="MBR0652065.1"/>
    </source>
</evidence>
<dbReference type="Gene3D" id="3.40.190.10">
    <property type="entry name" value="Periplasmic binding protein-like II"/>
    <property type="match status" value="1"/>
</dbReference>